<keyword evidence="4" id="KW-1185">Reference proteome</keyword>
<proteinExistence type="predicted"/>
<organism evidence="3 4">
    <name type="scientific">Tribonema minus</name>
    <dbReference type="NCBI Taxonomy" id="303371"/>
    <lineage>
        <taxon>Eukaryota</taxon>
        <taxon>Sar</taxon>
        <taxon>Stramenopiles</taxon>
        <taxon>Ochrophyta</taxon>
        <taxon>PX clade</taxon>
        <taxon>Xanthophyceae</taxon>
        <taxon>Tribonematales</taxon>
        <taxon>Tribonemataceae</taxon>
        <taxon>Tribonema</taxon>
    </lineage>
</organism>
<comment type="caution">
    <text evidence="3">The sequence shown here is derived from an EMBL/GenBank/DDBJ whole genome shotgun (WGS) entry which is preliminary data.</text>
</comment>
<feature type="coiled-coil region" evidence="1">
    <location>
        <begin position="87"/>
        <end position="121"/>
    </location>
</feature>
<protein>
    <submittedName>
        <fullName evidence="3">Uncharacterized protein</fullName>
    </submittedName>
</protein>
<feature type="signal peptide" evidence="2">
    <location>
        <begin position="1"/>
        <end position="21"/>
    </location>
</feature>
<evidence type="ECO:0000313" key="3">
    <source>
        <dbReference type="EMBL" id="KAG5186267.1"/>
    </source>
</evidence>
<dbReference type="PROSITE" id="PS51257">
    <property type="entry name" value="PROKAR_LIPOPROTEIN"/>
    <property type="match status" value="1"/>
</dbReference>
<dbReference type="Proteomes" id="UP000664859">
    <property type="component" value="Unassembled WGS sequence"/>
</dbReference>
<dbReference type="AlphaFoldDB" id="A0A836CHL7"/>
<keyword evidence="1" id="KW-0175">Coiled coil</keyword>
<evidence type="ECO:0000256" key="2">
    <source>
        <dbReference type="SAM" id="SignalP"/>
    </source>
</evidence>
<sequence>MATQIARTLLVTALLLSCATGFMRTCAKCSLPQVLRRATGRRGFHITAMPAACRSTHFKGQTRQRVDSKMASLQVTGQEKLSIKRRLTQVKSRRRILKEQLAELKQEQQKVMMDLHALVREVQALKRVGSGIDDSPPERKALRDWLILECKDLSIDGAEAEQTVDTFLQAMADAPLQKDVQFKRMFSNWLTAQTVRTESARVMARNDAVVIGVFEMVLNKLVNSHARAGVRKCTCSSASGHLRGRLRTGWWHVTGHNICGAGREFCSENAGSLHVAADKACWQYGAVYPVDHIALTAKRCMLDAVKAAYPKSLRSLQWLDNIDLLSDLPLVEHAPYRAGMYTAAGVGHWQPTIMPPVPLYYPPGPYGYY</sequence>
<evidence type="ECO:0000256" key="1">
    <source>
        <dbReference type="SAM" id="Coils"/>
    </source>
</evidence>
<keyword evidence="2" id="KW-0732">Signal</keyword>
<gene>
    <name evidence="3" type="ORF">JKP88DRAFT_240876</name>
</gene>
<name>A0A836CHL7_9STRA</name>
<evidence type="ECO:0000313" key="4">
    <source>
        <dbReference type="Proteomes" id="UP000664859"/>
    </source>
</evidence>
<reference evidence="3" key="1">
    <citation type="submission" date="2021-02" db="EMBL/GenBank/DDBJ databases">
        <title>First Annotated Genome of the Yellow-green Alga Tribonema minus.</title>
        <authorList>
            <person name="Mahan K.M."/>
        </authorList>
    </citation>
    <scope>NUCLEOTIDE SEQUENCE</scope>
    <source>
        <strain evidence="3">UTEX B ZZ1240</strain>
    </source>
</reference>
<accession>A0A836CHL7</accession>
<dbReference type="EMBL" id="JAFCMP010000112">
    <property type="protein sequence ID" value="KAG5186267.1"/>
    <property type="molecule type" value="Genomic_DNA"/>
</dbReference>
<feature type="chain" id="PRO_5032294687" evidence="2">
    <location>
        <begin position="22"/>
        <end position="369"/>
    </location>
</feature>